<sequence length="293" mass="35389">FRNAVTCRYYDCNRVEIHSARFKSRVWPLTVISCPRRIGVEYVSVSFDDDDEEDVQEPIPLIFRDYESIAESTKYTLEYLRLGWMFHLLQTHVCHHRSKFHSKWVVNMDIDERLVYTGPFNLKHYLRSMPSFIGEISFATNRVLKTEQVPERFSSYAQLFEDMFFLKHNKTTEISWYNLKGIIRPELVASLFYHWSYFQFEGVRVMSVPRRIGHVRYYRNMNKSALNGNWIENYNGTLSETRLAPSFEKKLVRAVKKRVKYVYDQRIVRCEEIPEWLTSRFRRELLDCKFRYE</sequence>
<dbReference type="EC" id="2.4.1.-" evidence="8"/>
<comment type="similarity">
    <text evidence="2 8">Belongs to the glycosyltransferase 92 family.</text>
</comment>
<evidence type="ECO:0000313" key="10">
    <source>
        <dbReference type="Proteomes" id="UP000008068"/>
    </source>
</evidence>
<reference evidence="10" key="1">
    <citation type="submission" date="2011-07" db="EMBL/GenBank/DDBJ databases">
        <authorList>
            <consortium name="Caenorhabditis brenneri Sequencing and Analysis Consortium"/>
            <person name="Wilson R.K."/>
        </authorList>
    </citation>
    <scope>NUCLEOTIDE SEQUENCE [LARGE SCALE GENOMIC DNA]</scope>
    <source>
        <strain evidence="10">PB2801</strain>
    </source>
</reference>
<dbReference type="Pfam" id="PF01697">
    <property type="entry name" value="Glyco_transf_92"/>
    <property type="match status" value="1"/>
</dbReference>
<evidence type="ECO:0000256" key="8">
    <source>
        <dbReference type="RuleBase" id="RU366017"/>
    </source>
</evidence>
<evidence type="ECO:0000256" key="3">
    <source>
        <dbReference type="ARBA" id="ARBA00022676"/>
    </source>
</evidence>
<comment type="subcellular location">
    <subcellularLocation>
        <location evidence="1">Membrane</location>
        <topology evidence="1">Single-pass membrane protein</topology>
    </subcellularLocation>
</comment>
<evidence type="ECO:0000256" key="7">
    <source>
        <dbReference type="ARBA" id="ARBA00023136"/>
    </source>
</evidence>
<keyword evidence="3 8" id="KW-0328">Glycosyltransferase</keyword>
<dbReference type="GO" id="GO:0016020">
    <property type="term" value="C:membrane"/>
    <property type="evidence" value="ECO:0007669"/>
    <property type="project" value="UniProtKB-SubCell"/>
</dbReference>
<accession>G0P2U8</accession>
<organism evidence="10">
    <name type="scientific">Caenorhabditis brenneri</name>
    <name type="common">Nematode worm</name>
    <dbReference type="NCBI Taxonomy" id="135651"/>
    <lineage>
        <taxon>Eukaryota</taxon>
        <taxon>Metazoa</taxon>
        <taxon>Ecdysozoa</taxon>
        <taxon>Nematoda</taxon>
        <taxon>Chromadorea</taxon>
        <taxon>Rhabditida</taxon>
        <taxon>Rhabditina</taxon>
        <taxon>Rhabditomorpha</taxon>
        <taxon>Rhabditoidea</taxon>
        <taxon>Rhabditidae</taxon>
        <taxon>Peloderinae</taxon>
        <taxon>Caenorhabditis</taxon>
    </lineage>
</organism>
<keyword evidence="6" id="KW-1133">Transmembrane helix</keyword>
<dbReference type="HOGENOM" id="CLU_973958_0_0_1"/>
<dbReference type="AlphaFoldDB" id="G0P2U8"/>
<evidence type="ECO:0000256" key="6">
    <source>
        <dbReference type="ARBA" id="ARBA00022989"/>
    </source>
</evidence>
<dbReference type="Proteomes" id="UP000008068">
    <property type="component" value="Unassembled WGS sequence"/>
</dbReference>
<dbReference type="InterPro" id="IPR008166">
    <property type="entry name" value="Glyco_transf_92"/>
</dbReference>
<proteinExistence type="inferred from homology"/>
<dbReference type="InParanoid" id="G0P2U8"/>
<dbReference type="PANTHER" id="PTHR21461">
    <property type="entry name" value="GLYCOSYLTRANSFERASE FAMILY 92 PROTEIN"/>
    <property type="match status" value="1"/>
</dbReference>
<keyword evidence="4 8" id="KW-0808">Transferase</keyword>
<gene>
    <name evidence="9" type="ORF">CAEBREN_30637</name>
</gene>
<name>G0P2U8_CAEBE</name>
<evidence type="ECO:0000256" key="4">
    <source>
        <dbReference type="ARBA" id="ARBA00022679"/>
    </source>
</evidence>
<dbReference type="OrthoDB" id="2526284at2759"/>
<evidence type="ECO:0000256" key="2">
    <source>
        <dbReference type="ARBA" id="ARBA00007647"/>
    </source>
</evidence>
<protein>
    <recommendedName>
        <fullName evidence="8">Glycosyltransferase family 92 protein</fullName>
        <ecNumber evidence="8">2.4.1.-</ecNumber>
    </recommendedName>
</protein>
<keyword evidence="7" id="KW-0472">Membrane</keyword>
<dbReference type="GO" id="GO:0005737">
    <property type="term" value="C:cytoplasm"/>
    <property type="evidence" value="ECO:0007669"/>
    <property type="project" value="TreeGrafter"/>
</dbReference>
<evidence type="ECO:0000256" key="1">
    <source>
        <dbReference type="ARBA" id="ARBA00004167"/>
    </source>
</evidence>
<keyword evidence="5" id="KW-0812">Transmembrane</keyword>
<dbReference type="eggNOG" id="KOG4735">
    <property type="taxonomic scope" value="Eukaryota"/>
</dbReference>
<dbReference type="PANTHER" id="PTHR21461:SF40">
    <property type="entry name" value="GLYCOSYLTRANSFERASE FAMILY 92 PROTEIN"/>
    <property type="match status" value="1"/>
</dbReference>
<dbReference type="GO" id="GO:0016757">
    <property type="term" value="F:glycosyltransferase activity"/>
    <property type="evidence" value="ECO:0007669"/>
    <property type="project" value="UniProtKB-UniRule"/>
</dbReference>
<evidence type="ECO:0000313" key="9">
    <source>
        <dbReference type="EMBL" id="EGT43423.1"/>
    </source>
</evidence>
<keyword evidence="10" id="KW-1185">Reference proteome</keyword>
<evidence type="ECO:0000256" key="5">
    <source>
        <dbReference type="ARBA" id="ARBA00022692"/>
    </source>
</evidence>
<dbReference type="EMBL" id="GL380032">
    <property type="protein sequence ID" value="EGT43423.1"/>
    <property type="molecule type" value="Genomic_DNA"/>
</dbReference>
<feature type="non-terminal residue" evidence="9">
    <location>
        <position position="1"/>
    </location>
</feature>